<dbReference type="CDD" id="cd09218">
    <property type="entry name" value="TLP-PA"/>
    <property type="match status" value="1"/>
</dbReference>
<protein>
    <recommendedName>
        <fullName evidence="7">Thaumatin-like protein</fullName>
    </recommendedName>
</protein>
<comment type="caution">
    <text evidence="5">The sequence shown here is derived from an EMBL/GenBank/DDBJ whole genome shotgun (WGS) entry which is preliminary data.</text>
</comment>
<feature type="disulfide bond" evidence="3">
    <location>
        <begin position="182"/>
        <end position="191"/>
    </location>
</feature>
<feature type="chain" id="PRO_5044847890" description="Thaumatin-like protein" evidence="4">
    <location>
        <begin position="22"/>
        <end position="242"/>
    </location>
</feature>
<dbReference type="SMART" id="SM00205">
    <property type="entry name" value="THN"/>
    <property type="match status" value="1"/>
</dbReference>
<feature type="disulfide bond" evidence="3">
    <location>
        <begin position="192"/>
        <end position="202"/>
    </location>
</feature>
<evidence type="ECO:0000313" key="5">
    <source>
        <dbReference type="EMBL" id="KAL3630286.1"/>
    </source>
</evidence>
<evidence type="ECO:0000256" key="2">
    <source>
        <dbReference type="ARBA" id="ARBA00023157"/>
    </source>
</evidence>
<dbReference type="Gene3D" id="2.60.110.10">
    <property type="entry name" value="Thaumatin"/>
    <property type="match status" value="1"/>
</dbReference>
<feature type="signal peptide" evidence="4">
    <location>
        <begin position="1"/>
        <end position="21"/>
    </location>
</feature>
<gene>
    <name evidence="5" type="ORF">CASFOL_023270</name>
</gene>
<comment type="similarity">
    <text evidence="1">Belongs to the thaumatin family.</text>
</comment>
<accession>A0ABD3CLU4</accession>
<feature type="disulfide bond" evidence="3">
    <location>
        <begin position="151"/>
        <end position="215"/>
    </location>
</feature>
<evidence type="ECO:0000313" key="6">
    <source>
        <dbReference type="Proteomes" id="UP001632038"/>
    </source>
</evidence>
<organism evidence="5 6">
    <name type="scientific">Castilleja foliolosa</name>
    <dbReference type="NCBI Taxonomy" id="1961234"/>
    <lineage>
        <taxon>Eukaryota</taxon>
        <taxon>Viridiplantae</taxon>
        <taxon>Streptophyta</taxon>
        <taxon>Embryophyta</taxon>
        <taxon>Tracheophyta</taxon>
        <taxon>Spermatophyta</taxon>
        <taxon>Magnoliopsida</taxon>
        <taxon>eudicotyledons</taxon>
        <taxon>Gunneridae</taxon>
        <taxon>Pentapetalae</taxon>
        <taxon>asterids</taxon>
        <taxon>lamiids</taxon>
        <taxon>Lamiales</taxon>
        <taxon>Orobanchaceae</taxon>
        <taxon>Pedicularideae</taxon>
        <taxon>Castillejinae</taxon>
        <taxon>Castilleja</taxon>
    </lineage>
</organism>
<feature type="disulfide bond" evidence="3">
    <location>
        <begin position="30"/>
        <end position="242"/>
    </location>
</feature>
<evidence type="ECO:0008006" key="7">
    <source>
        <dbReference type="Google" id="ProtNLM"/>
    </source>
</evidence>
<reference evidence="6" key="1">
    <citation type="journal article" date="2024" name="IScience">
        <title>Strigolactones Initiate the Formation of Haustorium-like Structures in Castilleja.</title>
        <authorList>
            <person name="Buerger M."/>
            <person name="Peterson D."/>
            <person name="Chory J."/>
        </authorList>
    </citation>
    <scope>NUCLEOTIDE SEQUENCE [LARGE SCALE GENOMIC DNA]</scope>
</reference>
<dbReference type="AlphaFoldDB" id="A0ABD3CLU4"/>
<sequence length="242" mass="25732">MASWLFFFVYLLPFLTGYSNAAVFTLQNKCKETIWPGIQSGDGKHLLSNGGLELKQGQTATIVGPNGWSGRFWARTGCIFDRSGQIGSCTTGDCGSLVGCGGRGGAPPVSLLEFTLDSPEDFYDVSLVDGFNLPISIVPSGGSGNCSAVICSSNLNLECPEKLQVRGGNSGGGEVVACKSACLAFGEDKYCCTGEYNSPKLCKPSNYSEVFKRACPTSYSYPYDDTTSTFTCKGPNYSIIFC</sequence>
<dbReference type="InterPro" id="IPR001938">
    <property type="entry name" value="Thaumatin"/>
</dbReference>
<dbReference type="PROSITE" id="PS51367">
    <property type="entry name" value="THAUMATIN_2"/>
    <property type="match status" value="1"/>
</dbReference>
<feature type="disulfide bond" evidence="3">
    <location>
        <begin position="94"/>
        <end position="100"/>
    </location>
</feature>
<dbReference type="PIRSF" id="PIRSF002703">
    <property type="entry name" value="Thaumatin"/>
    <property type="match status" value="1"/>
</dbReference>
<proteinExistence type="inferred from homology"/>
<keyword evidence="4" id="KW-0732">Signal</keyword>
<dbReference type="PANTHER" id="PTHR31048">
    <property type="entry name" value="OS03G0233200 PROTEIN"/>
    <property type="match status" value="1"/>
</dbReference>
<evidence type="ECO:0000256" key="4">
    <source>
        <dbReference type="SAM" id="SignalP"/>
    </source>
</evidence>
<feature type="disulfide bond" evidence="3">
    <location>
        <begin position="78"/>
        <end position="89"/>
    </location>
</feature>
<feature type="disulfide bond" evidence="3">
    <location>
        <begin position="146"/>
        <end position="232"/>
    </location>
</feature>
<dbReference type="Proteomes" id="UP001632038">
    <property type="component" value="Unassembled WGS sequence"/>
</dbReference>
<evidence type="ECO:0000256" key="3">
    <source>
        <dbReference type="PIRSR" id="PIRSR002703-1"/>
    </source>
</evidence>
<name>A0ABD3CLU4_9LAMI</name>
<dbReference type="Pfam" id="PF00314">
    <property type="entry name" value="Thaumatin"/>
    <property type="match status" value="1"/>
</dbReference>
<keyword evidence="2 3" id="KW-1015">Disulfide bond</keyword>
<keyword evidence="6" id="KW-1185">Reference proteome</keyword>
<dbReference type="FunFam" id="2.60.110.10:FF:000002">
    <property type="entry name" value="Thaumatin-like protein 1a"/>
    <property type="match status" value="1"/>
</dbReference>
<dbReference type="PRINTS" id="PR00347">
    <property type="entry name" value="THAUMATIN"/>
</dbReference>
<dbReference type="SUPFAM" id="SSF49870">
    <property type="entry name" value="Osmotin, thaumatin-like protein"/>
    <property type="match status" value="1"/>
</dbReference>
<dbReference type="EMBL" id="JAVIJP010000032">
    <property type="protein sequence ID" value="KAL3630286.1"/>
    <property type="molecule type" value="Genomic_DNA"/>
</dbReference>
<feature type="disulfide bond" evidence="3">
    <location>
        <begin position="159"/>
        <end position="178"/>
    </location>
</feature>
<dbReference type="InterPro" id="IPR037176">
    <property type="entry name" value="Osmotin/thaumatin-like_sf"/>
</dbReference>
<evidence type="ECO:0000256" key="1">
    <source>
        <dbReference type="ARBA" id="ARBA00010607"/>
    </source>
</evidence>